<reference evidence="1" key="1">
    <citation type="submission" date="2023-10" db="EMBL/GenBank/DDBJ databases">
        <title>Amphibacter perezi, gen. nov., sp. nov. a novel taxa of the family Comamonadaceae, class Betaproteobacteria isolated from the skin microbiota of Pelophylax perezi from different populations.</title>
        <authorList>
            <person name="Costa S."/>
            <person name="Proenca D.N."/>
            <person name="Lopes I."/>
            <person name="Morais P.V."/>
        </authorList>
    </citation>
    <scope>NUCLEOTIDE SEQUENCE</scope>
    <source>
        <strain evidence="1">SL12-8</strain>
    </source>
</reference>
<proteinExistence type="predicted"/>
<sequence length="177" mass="19380">MNIRPASPLRPAPLIIMGVSGCGKSTLGQMLAQHLDGRFIEGDSYHPAANIARMSQGIALTDEDRWGWLDTLAQELRHAATTESGPAVLACSALKASYRDRLRQGDPRAFFVLLQAPREVLAQRLDTRESHFMGSTLLDSQLGTIEPLRPDERGVVLDATVPPQRLLEQVLALQCVT</sequence>
<dbReference type="EMBL" id="JAWDIE010000002">
    <property type="protein sequence ID" value="MEJ7137129.1"/>
    <property type="molecule type" value="Genomic_DNA"/>
</dbReference>
<dbReference type="Proteomes" id="UP001364695">
    <property type="component" value="Unassembled WGS sequence"/>
</dbReference>
<accession>A0ACC6NYU8</accession>
<comment type="caution">
    <text evidence="1">The sequence shown here is derived from an EMBL/GenBank/DDBJ whole genome shotgun (WGS) entry which is preliminary data.</text>
</comment>
<evidence type="ECO:0000313" key="1">
    <source>
        <dbReference type="EMBL" id="MEJ7137129.1"/>
    </source>
</evidence>
<dbReference type="EC" id="2.7.1.12" evidence="1"/>
<organism evidence="1 2">
    <name type="scientific">Amphibiibacter pelophylacis</name>
    <dbReference type="NCBI Taxonomy" id="1799477"/>
    <lineage>
        <taxon>Bacteria</taxon>
        <taxon>Pseudomonadati</taxon>
        <taxon>Pseudomonadota</taxon>
        <taxon>Betaproteobacteria</taxon>
        <taxon>Burkholderiales</taxon>
        <taxon>Sphaerotilaceae</taxon>
        <taxon>Amphibiibacter</taxon>
    </lineage>
</organism>
<keyword evidence="1" id="KW-0808">Transferase</keyword>
<name>A0ACC6NYU8_9BURK</name>
<protein>
    <submittedName>
        <fullName evidence="1">Gluconokinase</fullName>
        <ecNumber evidence="1">2.7.1.12</ecNumber>
    </submittedName>
</protein>
<gene>
    <name evidence="1" type="ORF">RV045_01630</name>
</gene>
<evidence type="ECO:0000313" key="2">
    <source>
        <dbReference type="Proteomes" id="UP001364695"/>
    </source>
</evidence>
<keyword evidence="2" id="KW-1185">Reference proteome</keyword>